<dbReference type="GO" id="GO:0004312">
    <property type="term" value="F:fatty acid synthase activity"/>
    <property type="evidence" value="ECO:0007669"/>
    <property type="project" value="TreeGrafter"/>
</dbReference>
<dbReference type="CDD" id="cd00833">
    <property type="entry name" value="PKS"/>
    <property type="match status" value="1"/>
</dbReference>
<evidence type="ECO:0000256" key="3">
    <source>
        <dbReference type="ARBA" id="ARBA00022679"/>
    </source>
</evidence>
<dbReference type="Pfam" id="PF00106">
    <property type="entry name" value="adh_short"/>
    <property type="match status" value="1"/>
</dbReference>
<dbReference type="InterPro" id="IPR036736">
    <property type="entry name" value="ACP-like_sf"/>
</dbReference>
<dbReference type="InterPro" id="IPR013968">
    <property type="entry name" value="PKS_KR"/>
</dbReference>
<protein>
    <submittedName>
        <fullName evidence="10">Acyl transferase domain-containing protein</fullName>
    </submittedName>
</protein>
<dbReference type="PROSITE" id="PS00012">
    <property type="entry name" value="PHOSPHOPANTETHEINE"/>
    <property type="match status" value="1"/>
</dbReference>
<gene>
    <name evidence="10" type="ORF">SAMN05216188_13325</name>
</gene>
<dbReference type="PRINTS" id="PR00080">
    <property type="entry name" value="SDRFAMILY"/>
</dbReference>
<dbReference type="Pfam" id="PF00109">
    <property type="entry name" value="ketoacyl-synt"/>
    <property type="match status" value="1"/>
</dbReference>
<dbReference type="SMART" id="SM00826">
    <property type="entry name" value="PKS_DH"/>
    <property type="match status" value="1"/>
</dbReference>
<evidence type="ECO:0000313" key="11">
    <source>
        <dbReference type="Proteomes" id="UP000199352"/>
    </source>
</evidence>
<dbReference type="GO" id="GO:0016491">
    <property type="term" value="F:oxidoreductase activity"/>
    <property type="evidence" value="ECO:0007669"/>
    <property type="project" value="UniProtKB-KW"/>
</dbReference>
<dbReference type="InterPro" id="IPR002347">
    <property type="entry name" value="SDR_fam"/>
</dbReference>
<dbReference type="InterPro" id="IPR014043">
    <property type="entry name" value="Acyl_transferase_dom"/>
</dbReference>
<evidence type="ECO:0000256" key="5">
    <source>
        <dbReference type="PROSITE-ProRule" id="PRU01363"/>
    </source>
</evidence>
<dbReference type="InterPro" id="IPR020841">
    <property type="entry name" value="PKS_Beta-ketoAc_synthase_dom"/>
</dbReference>
<feature type="active site" description="Proton donor; for dehydratase activity" evidence="5">
    <location>
        <position position="930"/>
    </location>
</feature>
<dbReference type="CDD" id="cd08956">
    <property type="entry name" value="KR_3_FAS_SDR_x"/>
    <property type="match status" value="1"/>
</dbReference>
<dbReference type="InterPro" id="IPR049552">
    <property type="entry name" value="PKS_DH_N"/>
</dbReference>
<dbReference type="Pfam" id="PF16197">
    <property type="entry name" value="KAsynt_C_assoc"/>
    <property type="match status" value="1"/>
</dbReference>
<feature type="domain" description="PKS/mFAS DH" evidence="9">
    <location>
        <begin position="748"/>
        <end position="1008"/>
    </location>
</feature>
<dbReference type="SUPFAM" id="SSF52151">
    <property type="entry name" value="FabD/lysophospholipase-like"/>
    <property type="match status" value="1"/>
</dbReference>
<dbReference type="PROSITE" id="PS00606">
    <property type="entry name" value="KS3_1"/>
    <property type="match status" value="1"/>
</dbReference>
<organism evidence="10 11">
    <name type="scientific">Lentzea xinjiangensis</name>
    <dbReference type="NCBI Taxonomy" id="402600"/>
    <lineage>
        <taxon>Bacteria</taxon>
        <taxon>Bacillati</taxon>
        <taxon>Actinomycetota</taxon>
        <taxon>Actinomycetes</taxon>
        <taxon>Pseudonocardiales</taxon>
        <taxon>Pseudonocardiaceae</taxon>
        <taxon>Lentzea</taxon>
    </lineage>
</organism>
<dbReference type="PROSITE" id="PS52004">
    <property type="entry name" value="KS3_2"/>
    <property type="match status" value="1"/>
</dbReference>
<sequence length="1753" mass="185143">MSNDDKLRSAVKKLAVDLFETREELRAVKNRAEEPIAIVGMACRYAGGVRSPEDLWQALMDERDATSEFPEDRGWDLESLYDPDPSKSGHSYTRRGGFLDGVADFDAPFFGIAPKEALAMDPQQRLLLETSWEALEHGGLDPRALRGSEVGVFVGEMYHDYGPPSHLAPSNVEGQLTIGIAGSVASGRISYLLGFEGPTFTVDTACSSSLVTLHLAAKALRSGECSMALAGGVTVMATPGSFTEFSRQRALSPDGRCKPFSADADGVAWGEGAGMLLLERLSDAQANGHPVLAVVRGSAMNSDGASSGLTAPSGPAQQRVIRSALASAGLTSDQIDAVEAHGTGTPLGDSIEVQALDAVYGGDRDRPMWLGSLKSNFGHTQAAAGVAGVIKTVQAMRHGVLPRTLHISKPTPLIDWSTSPVRLVTEATAWPRGDEPRRAGVSAFAISGANAHVVLEEAPAADPVPPFERVSTPWVLSAETAEALRLQAARLREHLMRHPELHPGDVAVSLARRTRFKHRALVRGGQLAGLDAVAAGEEAGVTTGVAGSAPLQFSFSGEAPSVIGRDLYDAHPVFAQVFDEVCQAFGRPREELLRATGPAGLFALQVAQFRLVRSWGVKPDMVHGEGAGELVAAHVAGLLSLPDAVRHVTALSKGESLSYERPRFPLARDVTSAAGWTATAEDPAATRLELGAACSTRESLISALGALVVAGAEVDLVAAFAGSGTTVPLPTYAFQRRRYWIDSSAATNAASQTSIVDLATGGTVHTSHVSPARQGWLADHEVGGEVVVPGTALLDMVLRTGAERIEEIVFTAPVVAPAEVQMHLSTVDDRGESSVVLFARASEKSPWTEHARARVTTPAEAPTTLAEWPPAGAEPVEIAELHDRLADRGLVYGPAFRGLEKLWRKDDELFLDVRLPVAAGEHVLHPALLDAALHPLAVGYLLADTTGTRLPFAWRGAQVHTRGATGLRVRMTKTGADAVSVSAWDTRGKPVFTADELVARPVSLAANDVLHQVEWVPATPVPAASFVRLDDVVSPAAEGSSVPGRVRSALEEISAFTRRWLNENDDPLVLVSSEVESDPVRSAVWGLLRSVQTEHPGRIQLVDTDGDVVLADDRQVVVRNGRPFVPQLRKAAASPVPAWRGGTLLVTGAGGVVGSTLARHAVRNHGVDRLVLVSRRGAESPEMRAIAAELRDLGASVAVEACDAGDRDQVAVLLKGISDLRGVVHAAGTTSDAVFERLTAEDFERVLSSKVDAVSALDELTRDHDLDWFVVCSSAAGWWGTAGQANYAAANACVDALVRRRRTAGLPGISLAWGLWAEQGALGAHLNDVDLRRLARSGVLPLATEDALSAFDNALGSAEAVLLPVRLAPAGASARPASESTSARARVTTSEPRLSGLGDGDLIAAITDMVADALGHRVEDVSPDVALLQMGLNSLTALELRNELERASGISIPLTTLFDHPTPQSLAKYLRTRCEATSTVTASTLAPTSMAGKTVLITGATGGLGRLFAETMASAGANLVLTGRNGAALAEVVESARLLGAEVVHDTADIMDEAGVASVVRRAVETFGSVDVLVNNAGVAGPVGPLWETDEDEWWRAMEVNLRGTLKVCRSVLPGMVERGAGRIVNIVSSAGRHRWPSASSYSVSKAAVIKVADNLGPELLGTGVSVFSYHPGLVDLGITKQAMDLGPTGDRWGDQMRDWLSEQRDQGRFASPERAAEMLVLLTSGTADALSGRYLTPEDDIESMLRQQGGTS</sequence>
<dbReference type="PROSITE" id="PS50075">
    <property type="entry name" value="CARRIER"/>
    <property type="match status" value="1"/>
</dbReference>
<keyword evidence="11" id="KW-1185">Reference proteome</keyword>
<dbReference type="SMART" id="SM00822">
    <property type="entry name" value="PKS_KR"/>
    <property type="match status" value="1"/>
</dbReference>
<dbReference type="OrthoDB" id="3653264at2"/>
<feature type="region of interest" description="N-terminal hotdog fold" evidence="5">
    <location>
        <begin position="748"/>
        <end position="862"/>
    </location>
</feature>
<dbReference type="Pfam" id="PF02801">
    <property type="entry name" value="Ketoacyl-synt_C"/>
    <property type="match status" value="1"/>
</dbReference>
<dbReference type="PANTHER" id="PTHR43775">
    <property type="entry name" value="FATTY ACID SYNTHASE"/>
    <property type="match status" value="1"/>
</dbReference>
<feature type="domain" description="Ketosynthase family 3 (KS3)" evidence="8">
    <location>
        <begin position="33"/>
        <end position="457"/>
    </location>
</feature>
<dbReference type="InterPro" id="IPR057326">
    <property type="entry name" value="KR_dom"/>
</dbReference>
<dbReference type="InterPro" id="IPR020806">
    <property type="entry name" value="PKS_PP-bd"/>
</dbReference>
<dbReference type="Gene3D" id="1.10.1200.10">
    <property type="entry name" value="ACP-like"/>
    <property type="match status" value="1"/>
</dbReference>
<dbReference type="SUPFAM" id="SSF51735">
    <property type="entry name" value="NAD(P)-binding Rossmann-fold domains"/>
    <property type="match status" value="3"/>
</dbReference>
<dbReference type="InterPro" id="IPR014030">
    <property type="entry name" value="Ketoacyl_synth_N"/>
</dbReference>
<keyword evidence="2" id="KW-0597">Phosphoprotein</keyword>
<dbReference type="SMART" id="SM00823">
    <property type="entry name" value="PKS_PP"/>
    <property type="match status" value="1"/>
</dbReference>
<dbReference type="InterPro" id="IPR018201">
    <property type="entry name" value="Ketoacyl_synth_AS"/>
</dbReference>
<dbReference type="STRING" id="402600.SAMN05216188_13325"/>
<dbReference type="InterPro" id="IPR016039">
    <property type="entry name" value="Thiolase-like"/>
</dbReference>
<dbReference type="InterPro" id="IPR001227">
    <property type="entry name" value="Ac_transferase_dom_sf"/>
</dbReference>
<feature type="domain" description="Carrier" evidence="7">
    <location>
        <begin position="1397"/>
        <end position="1474"/>
    </location>
</feature>
<dbReference type="Pfam" id="PF14765">
    <property type="entry name" value="PS-DH"/>
    <property type="match status" value="1"/>
</dbReference>
<proteinExistence type="predicted"/>
<dbReference type="InterPro" id="IPR032821">
    <property type="entry name" value="PKS_assoc"/>
</dbReference>
<dbReference type="PROSITE" id="PS52019">
    <property type="entry name" value="PKS_MFAS_DH"/>
    <property type="match status" value="1"/>
</dbReference>
<keyword evidence="4" id="KW-0560">Oxidoreductase</keyword>
<keyword evidence="3 10" id="KW-0808">Transferase</keyword>
<evidence type="ECO:0000256" key="1">
    <source>
        <dbReference type="ARBA" id="ARBA00022450"/>
    </source>
</evidence>
<keyword evidence="1" id="KW-0596">Phosphopantetheine</keyword>
<dbReference type="GO" id="GO:0006633">
    <property type="term" value="P:fatty acid biosynthetic process"/>
    <property type="evidence" value="ECO:0007669"/>
    <property type="project" value="InterPro"/>
</dbReference>
<dbReference type="InterPro" id="IPR036291">
    <property type="entry name" value="NAD(P)-bd_dom_sf"/>
</dbReference>
<dbReference type="Pfam" id="PF00698">
    <property type="entry name" value="Acyl_transf_1"/>
    <property type="match status" value="1"/>
</dbReference>
<feature type="region of interest" description="Disordered" evidence="6">
    <location>
        <begin position="67"/>
        <end position="88"/>
    </location>
</feature>
<dbReference type="SMART" id="SM00827">
    <property type="entry name" value="PKS_AT"/>
    <property type="match status" value="1"/>
</dbReference>
<dbReference type="Proteomes" id="UP000199352">
    <property type="component" value="Unassembled WGS sequence"/>
</dbReference>
<evidence type="ECO:0000256" key="4">
    <source>
        <dbReference type="ARBA" id="ARBA00023002"/>
    </source>
</evidence>
<dbReference type="InterPro" id="IPR049900">
    <property type="entry name" value="PKS_mFAS_DH"/>
</dbReference>
<dbReference type="InterPro" id="IPR050091">
    <property type="entry name" value="PKS_NRPS_Biosynth_Enz"/>
</dbReference>
<dbReference type="InterPro" id="IPR014031">
    <property type="entry name" value="Ketoacyl_synth_C"/>
</dbReference>
<dbReference type="Pfam" id="PF00550">
    <property type="entry name" value="PP-binding"/>
    <property type="match status" value="1"/>
</dbReference>
<name>A0A1H9WF97_9PSEU</name>
<dbReference type="Gene3D" id="3.10.129.110">
    <property type="entry name" value="Polyketide synthase dehydratase"/>
    <property type="match status" value="1"/>
</dbReference>
<evidence type="ECO:0000256" key="6">
    <source>
        <dbReference type="SAM" id="MobiDB-lite"/>
    </source>
</evidence>
<dbReference type="InterPro" id="IPR009081">
    <property type="entry name" value="PP-bd_ACP"/>
</dbReference>
<dbReference type="InterPro" id="IPR006162">
    <property type="entry name" value="Ppantetheine_attach_site"/>
</dbReference>
<dbReference type="InterPro" id="IPR049551">
    <property type="entry name" value="PKS_DH_C"/>
</dbReference>
<evidence type="ECO:0000259" key="9">
    <source>
        <dbReference type="PROSITE" id="PS52019"/>
    </source>
</evidence>
<evidence type="ECO:0000259" key="8">
    <source>
        <dbReference type="PROSITE" id="PS52004"/>
    </source>
</evidence>
<evidence type="ECO:0000259" key="7">
    <source>
        <dbReference type="PROSITE" id="PS50075"/>
    </source>
</evidence>
<dbReference type="InterPro" id="IPR016035">
    <property type="entry name" value="Acyl_Trfase/lysoPLipase"/>
</dbReference>
<dbReference type="PRINTS" id="PR00081">
    <property type="entry name" value="GDHRDH"/>
</dbReference>
<dbReference type="Gene3D" id="3.40.47.10">
    <property type="match status" value="1"/>
</dbReference>
<dbReference type="Gene3D" id="3.40.366.10">
    <property type="entry name" value="Malonyl-Coenzyme A Acyl Carrier Protein, domain 2"/>
    <property type="match status" value="2"/>
</dbReference>
<dbReference type="InterPro" id="IPR020807">
    <property type="entry name" value="PKS_DH"/>
</dbReference>
<dbReference type="Pfam" id="PF08659">
    <property type="entry name" value="KR"/>
    <property type="match status" value="1"/>
</dbReference>
<evidence type="ECO:0000256" key="2">
    <source>
        <dbReference type="ARBA" id="ARBA00022553"/>
    </source>
</evidence>
<dbReference type="FunFam" id="3.40.47.10:FF:000019">
    <property type="entry name" value="Polyketide synthase type I"/>
    <property type="match status" value="1"/>
</dbReference>
<feature type="region of interest" description="C-terminal hotdog fold" evidence="5">
    <location>
        <begin position="873"/>
        <end position="1008"/>
    </location>
</feature>
<dbReference type="PANTHER" id="PTHR43775:SF51">
    <property type="entry name" value="INACTIVE PHENOLPHTHIOCEROL SYNTHESIS POLYKETIDE SYNTHASE TYPE I PKS1-RELATED"/>
    <property type="match status" value="1"/>
</dbReference>
<dbReference type="InterPro" id="IPR042104">
    <property type="entry name" value="PKS_dehydratase_sf"/>
</dbReference>
<dbReference type="Pfam" id="PF21089">
    <property type="entry name" value="PKS_DH_N"/>
    <property type="match status" value="1"/>
</dbReference>
<dbReference type="FunFam" id="3.40.50.720:FF:000084">
    <property type="entry name" value="Short-chain dehydrogenase reductase"/>
    <property type="match status" value="1"/>
</dbReference>
<reference evidence="11" key="1">
    <citation type="submission" date="2016-10" db="EMBL/GenBank/DDBJ databases">
        <authorList>
            <person name="Varghese N."/>
            <person name="Submissions S."/>
        </authorList>
    </citation>
    <scope>NUCLEOTIDE SEQUENCE [LARGE SCALE GENOMIC DNA]</scope>
    <source>
        <strain evidence="11">CGMCC 4.3525</strain>
    </source>
</reference>
<dbReference type="Gene3D" id="3.30.70.3290">
    <property type="match status" value="1"/>
</dbReference>
<dbReference type="SUPFAM" id="SSF53901">
    <property type="entry name" value="Thiolase-like"/>
    <property type="match status" value="1"/>
</dbReference>
<dbReference type="Gene3D" id="3.40.50.720">
    <property type="entry name" value="NAD(P)-binding Rossmann-like Domain"/>
    <property type="match status" value="2"/>
</dbReference>
<dbReference type="EMBL" id="FOFR01000033">
    <property type="protein sequence ID" value="SES32580.1"/>
    <property type="molecule type" value="Genomic_DNA"/>
</dbReference>
<feature type="compositionally biased region" description="Basic and acidic residues" evidence="6">
    <location>
        <begin position="67"/>
        <end position="76"/>
    </location>
</feature>
<feature type="active site" description="Proton acceptor; for dehydratase activity" evidence="5">
    <location>
        <position position="780"/>
    </location>
</feature>
<dbReference type="CDD" id="cd05233">
    <property type="entry name" value="SDR_c"/>
    <property type="match status" value="1"/>
</dbReference>
<dbReference type="GO" id="GO:0004315">
    <property type="term" value="F:3-oxoacyl-[acyl-carrier-protein] synthase activity"/>
    <property type="evidence" value="ECO:0007669"/>
    <property type="project" value="InterPro"/>
</dbReference>
<dbReference type="SUPFAM" id="SSF47336">
    <property type="entry name" value="ACP-like"/>
    <property type="match status" value="1"/>
</dbReference>
<evidence type="ECO:0000313" key="10">
    <source>
        <dbReference type="EMBL" id="SES32580.1"/>
    </source>
</evidence>
<accession>A0A1H9WF97</accession>
<dbReference type="SMART" id="SM01294">
    <property type="entry name" value="PKS_PP_betabranch"/>
    <property type="match status" value="1"/>
</dbReference>
<dbReference type="GO" id="GO:0031177">
    <property type="term" value="F:phosphopantetheine binding"/>
    <property type="evidence" value="ECO:0007669"/>
    <property type="project" value="InterPro"/>
</dbReference>
<dbReference type="SMART" id="SM00825">
    <property type="entry name" value="PKS_KS"/>
    <property type="match status" value="1"/>
</dbReference>